<dbReference type="EMBL" id="NRSD01000030">
    <property type="protein sequence ID" value="MBK1646663.1"/>
    <property type="molecule type" value="Genomic_DNA"/>
</dbReference>
<comment type="similarity">
    <text evidence="1">Belongs to the metallo-dependent hydrolases superfamily. CpsB/CapC family.</text>
</comment>
<reference evidence="5 6" key="1">
    <citation type="journal article" date="2020" name="Microorganisms">
        <title>Osmotic Adaptation and Compatible Solute Biosynthesis of Phototrophic Bacteria as Revealed from Genome Analyses.</title>
        <authorList>
            <person name="Imhoff J.F."/>
            <person name="Rahn T."/>
            <person name="Kunzel S."/>
            <person name="Keller A."/>
            <person name="Neulinger S.C."/>
        </authorList>
    </citation>
    <scope>NUCLEOTIDE SEQUENCE [LARGE SCALE GENOMIC DNA]</scope>
    <source>
        <strain evidence="5 6">DSM 21303</strain>
    </source>
</reference>
<keyword evidence="3" id="KW-0378">Hydrolase</keyword>
<evidence type="ECO:0000256" key="1">
    <source>
        <dbReference type="ARBA" id="ARBA00005750"/>
    </source>
</evidence>
<evidence type="ECO:0000313" key="5">
    <source>
        <dbReference type="EMBL" id="MBK1646663.1"/>
    </source>
</evidence>
<comment type="caution">
    <text evidence="5">The sequence shown here is derived from an EMBL/GenBank/DDBJ whole genome shotgun (WGS) entry which is preliminary data.</text>
</comment>
<dbReference type="Pfam" id="PF19567">
    <property type="entry name" value="CpsB_CapC"/>
    <property type="match status" value="1"/>
</dbReference>
<dbReference type="SUPFAM" id="SSF89550">
    <property type="entry name" value="PHP domain-like"/>
    <property type="match status" value="1"/>
</dbReference>
<dbReference type="Gene3D" id="3.20.20.140">
    <property type="entry name" value="Metal-dependent hydrolases"/>
    <property type="match status" value="1"/>
</dbReference>
<dbReference type="GO" id="GO:0030145">
    <property type="term" value="F:manganese ion binding"/>
    <property type="evidence" value="ECO:0007669"/>
    <property type="project" value="InterPro"/>
</dbReference>
<proteinExistence type="inferred from homology"/>
<protein>
    <recommendedName>
        <fullName evidence="2">protein-tyrosine-phosphatase</fullName>
        <ecNumber evidence="2">3.1.3.48</ecNumber>
    </recommendedName>
</protein>
<comment type="catalytic activity">
    <reaction evidence="4">
        <text>O-phospho-L-tyrosyl-[protein] + H2O = L-tyrosyl-[protein] + phosphate</text>
        <dbReference type="Rhea" id="RHEA:10684"/>
        <dbReference type="Rhea" id="RHEA-COMP:10136"/>
        <dbReference type="Rhea" id="RHEA-COMP:20101"/>
        <dbReference type="ChEBI" id="CHEBI:15377"/>
        <dbReference type="ChEBI" id="CHEBI:43474"/>
        <dbReference type="ChEBI" id="CHEBI:46858"/>
        <dbReference type="ChEBI" id="CHEBI:61978"/>
        <dbReference type="EC" id="3.1.3.48"/>
    </reaction>
</comment>
<evidence type="ECO:0000256" key="4">
    <source>
        <dbReference type="ARBA" id="ARBA00051722"/>
    </source>
</evidence>
<dbReference type="EC" id="3.1.3.48" evidence="2"/>
<name>A0A9X0WL92_9GAMM</name>
<dbReference type="InterPro" id="IPR016195">
    <property type="entry name" value="Pol/histidinol_Pase-like"/>
</dbReference>
<keyword evidence="6" id="KW-1185">Reference proteome</keyword>
<accession>A0A9X0WL92</accession>
<dbReference type="PANTHER" id="PTHR39181:SF1">
    <property type="entry name" value="TYROSINE-PROTEIN PHOSPHATASE YWQE"/>
    <property type="match status" value="1"/>
</dbReference>
<sequence>MIDTHCHILPGIDDGAHNDEIAVAMAQAAVAAGTERLVCTPHHFNGIYDNPSVPVRQGLSALQQRLHDAEITLPLHLGAELHLVPELPSRVLDGSALTYNDRGRAALIELPKVAIPLGTETVLEQLLRQGVTPVIAHPERNLVLARDEQRLGEWVSWGCKAQLTAQSCSGEFGERLQWLCRRWIELGWIHVIASDAHRPVGRSPDTLRAGRAAVARWRGEAAAHLLTHDNPRCLLTGDDLSALPPLANPISLPRPHSWLKLLPWRRKH</sequence>
<gene>
    <name evidence="5" type="ORF">CKO25_18865</name>
</gene>
<dbReference type="InterPro" id="IPR016667">
    <property type="entry name" value="Caps_polysacc_synth_CpsB/CapC"/>
</dbReference>
<dbReference type="AlphaFoldDB" id="A0A9X0WL92"/>
<organism evidence="5 6">
    <name type="scientific">Thiocapsa imhoffii</name>
    <dbReference type="NCBI Taxonomy" id="382777"/>
    <lineage>
        <taxon>Bacteria</taxon>
        <taxon>Pseudomonadati</taxon>
        <taxon>Pseudomonadota</taxon>
        <taxon>Gammaproteobacteria</taxon>
        <taxon>Chromatiales</taxon>
        <taxon>Chromatiaceae</taxon>
        <taxon>Thiocapsa</taxon>
    </lineage>
</organism>
<dbReference type="PIRSF" id="PIRSF016557">
    <property type="entry name" value="Caps_synth_CpsB"/>
    <property type="match status" value="1"/>
</dbReference>
<dbReference type="GO" id="GO:0004725">
    <property type="term" value="F:protein tyrosine phosphatase activity"/>
    <property type="evidence" value="ECO:0007669"/>
    <property type="project" value="UniProtKB-EC"/>
</dbReference>
<dbReference type="Proteomes" id="UP001138802">
    <property type="component" value="Unassembled WGS sequence"/>
</dbReference>
<evidence type="ECO:0000256" key="2">
    <source>
        <dbReference type="ARBA" id="ARBA00013064"/>
    </source>
</evidence>
<dbReference type="RefSeq" id="WP_200389486.1">
    <property type="nucleotide sequence ID" value="NZ_NRSD01000030.1"/>
</dbReference>
<evidence type="ECO:0000313" key="6">
    <source>
        <dbReference type="Proteomes" id="UP001138802"/>
    </source>
</evidence>
<dbReference type="PANTHER" id="PTHR39181">
    <property type="entry name" value="TYROSINE-PROTEIN PHOSPHATASE YWQE"/>
    <property type="match status" value="1"/>
</dbReference>
<evidence type="ECO:0000256" key="3">
    <source>
        <dbReference type="ARBA" id="ARBA00022801"/>
    </source>
</evidence>